<dbReference type="AlphaFoldDB" id="X0Y0G0"/>
<protein>
    <recommendedName>
        <fullName evidence="1">Glycoside hydrolase 123 catalytic domain-containing protein</fullName>
    </recommendedName>
</protein>
<reference evidence="2" key="1">
    <citation type="journal article" date="2014" name="Front. Microbiol.">
        <title>High frequency of phylogenetically diverse reductive dehalogenase-homologous genes in deep subseafloor sedimentary metagenomes.</title>
        <authorList>
            <person name="Kawai M."/>
            <person name="Futagami T."/>
            <person name="Toyoda A."/>
            <person name="Takaki Y."/>
            <person name="Nishi S."/>
            <person name="Hori S."/>
            <person name="Arai W."/>
            <person name="Tsubouchi T."/>
            <person name="Morono Y."/>
            <person name="Uchiyama I."/>
            <person name="Ito T."/>
            <person name="Fujiyama A."/>
            <person name="Inagaki F."/>
            <person name="Takami H."/>
        </authorList>
    </citation>
    <scope>NUCLEOTIDE SEQUENCE</scope>
    <source>
        <strain evidence="2">Expedition CK06-06</strain>
    </source>
</reference>
<name>X0Y0G0_9ZZZZ</name>
<dbReference type="EMBL" id="BARS01053166">
    <property type="protein sequence ID" value="GAG49269.1"/>
    <property type="molecule type" value="Genomic_DNA"/>
</dbReference>
<gene>
    <name evidence="2" type="ORF">S01H1_78936</name>
</gene>
<evidence type="ECO:0000259" key="1">
    <source>
        <dbReference type="Pfam" id="PF13320"/>
    </source>
</evidence>
<accession>X0Y0G0</accession>
<comment type="caution">
    <text evidence="2">The sequence shown here is derived from an EMBL/GenBank/DDBJ whole genome shotgun (WGS) entry which is preliminary data.</text>
</comment>
<proteinExistence type="predicted"/>
<dbReference type="InterPro" id="IPR025150">
    <property type="entry name" value="GH123_cat"/>
</dbReference>
<organism evidence="2">
    <name type="scientific">marine sediment metagenome</name>
    <dbReference type="NCBI Taxonomy" id="412755"/>
    <lineage>
        <taxon>unclassified sequences</taxon>
        <taxon>metagenomes</taxon>
        <taxon>ecological metagenomes</taxon>
    </lineage>
</organism>
<sequence length="220" mass="24803">AGIPVYCSTWRHIPEWDGYLDVWGIGHDGRVPAEQIAKLRAAGDRVWWTTDGQMCIDTPYCAVERLLPHYCAKYDAEAYEFWGVDWLTYDPFRFGWHSFNTQSGEPGDQRWVRYPNGDGFLMYPGSLIGHDGRVSSVRLEQAREGVEDYEYLAMLRDLTERARAQGRDVTRAEAALALASGLVDMPNAGGRYSTEILPDPDAVIEVRRAVAEAIEGLGQR</sequence>
<feature type="non-terminal residue" evidence="2">
    <location>
        <position position="1"/>
    </location>
</feature>
<dbReference type="Pfam" id="PF13320">
    <property type="entry name" value="GH123_cat"/>
    <property type="match status" value="1"/>
</dbReference>
<evidence type="ECO:0000313" key="2">
    <source>
        <dbReference type="EMBL" id="GAG49269.1"/>
    </source>
</evidence>
<feature type="domain" description="Glycoside hydrolase 123 catalytic" evidence="1">
    <location>
        <begin position="65"/>
        <end position="155"/>
    </location>
</feature>